<name>A0A1Q5Q9M8_TALAT</name>
<sequence>MLDLAFPLMDSDFAVASSFVQAPCTPAARTDWFLASETWSISRRGITSADVGIGKATMSKYVTVLQSWFERWVTTGSNPFIHPRLYSATFPAYVQVAYATLASYIHRTPANTDTVLQIVEDRSNDLLQEKGVVHEGEQQDVDLFAQLTRLHALLVYQIIGLFDGDIRSRHVAESHMVIQNSWARKLVQSAAKAMPKSHAGAMHLVGCLPGPSTYSHSQEQWYLWILSESIRRTWLVAVSISAVFTALQKGWATCPGDIMYTNRGGLWNATSASEWDNQCSGNDVGFLQRFECARLWSHAEPMNIDEFGTAMLDMTSDAELLKESPLVWLDVNETYFPGDIYGQVLDTYPALNHTKITAYETPLTLDNLDQLNNFGNSSVYVTSNQGIKNYPGWFNGTRPNTNGVAEDATSCTIITFDHGDGTVDAF</sequence>
<evidence type="ECO:0000313" key="1">
    <source>
        <dbReference type="EMBL" id="OKL62633.1"/>
    </source>
</evidence>
<comment type="caution">
    <text evidence="1">The sequence shown here is derived from an EMBL/GenBank/DDBJ whole genome shotgun (WGS) entry which is preliminary data.</text>
</comment>
<accession>A0A1Q5Q9M8</accession>
<dbReference type="RefSeq" id="XP_020122754.1">
    <property type="nucleotide sequence ID" value="XM_020261615.1"/>
</dbReference>
<organism evidence="1 2">
    <name type="scientific">Talaromyces atroroseus</name>
    <dbReference type="NCBI Taxonomy" id="1441469"/>
    <lineage>
        <taxon>Eukaryota</taxon>
        <taxon>Fungi</taxon>
        <taxon>Dikarya</taxon>
        <taxon>Ascomycota</taxon>
        <taxon>Pezizomycotina</taxon>
        <taxon>Eurotiomycetes</taxon>
        <taxon>Eurotiomycetidae</taxon>
        <taxon>Eurotiales</taxon>
        <taxon>Trichocomaceae</taxon>
        <taxon>Talaromyces</taxon>
        <taxon>Talaromyces sect. Trachyspermi</taxon>
    </lineage>
</organism>
<gene>
    <name evidence="1" type="ORF">UA08_01900</name>
</gene>
<keyword evidence="2" id="KW-1185">Reference proteome</keyword>
<dbReference type="GeneID" id="31001655"/>
<reference evidence="1 2" key="1">
    <citation type="submission" date="2015-06" db="EMBL/GenBank/DDBJ databases">
        <title>Talaromyces atroroseus IBT 11181 draft genome.</title>
        <authorList>
            <person name="Rasmussen K.B."/>
            <person name="Rasmussen S."/>
            <person name="Petersen B."/>
            <person name="Sicheritz-Ponten T."/>
            <person name="Mortensen U.H."/>
            <person name="Thrane U."/>
        </authorList>
    </citation>
    <scope>NUCLEOTIDE SEQUENCE [LARGE SCALE GENOMIC DNA]</scope>
    <source>
        <strain evidence="1 2">IBT 11181</strain>
    </source>
</reference>
<proteinExistence type="predicted"/>
<protein>
    <submittedName>
        <fullName evidence="1">Uncharacterized protein</fullName>
    </submittedName>
</protein>
<dbReference type="AlphaFoldDB" id="A0A1Q5Q9M8"/>
<dbReference type="OrthoDB" id="4216928at2759"/>
<dbReference type="Proteomes" id="UP000214365">
    <property type="component" value="Unassembled WGS sequence"/>
</dbReference>
<evidence type="ECO:0000313" key="2">
    <source>
        <dbReference type="Proteomes" id="UP000214365"/>
    </source>
</evidence>
<dbReference type="EMBL" id="LFMY01000002">
    <property type="protein sequence ID" value="OKL62633.1"/>
    <property type="molecule type" value="Genomic_DNA"/>
</dbReference>
<dbReference type="STRING" id="1441469.A0A1Q5Q9M8"/>